<sequence>MAYYVFESISNVAYFIEKTRRATDDATEYQLGKMKQNVDTYTSAKYIMKKLADRQKENSAIISAVTALMLLSTALLTAAPLFGEAALLGSSLVKHGAHLEEDAIKELGEINQIAGVVSNSFIGLTGALKDIRDNPHLSDDLVSLMSISWNELAHRATDSIASDVVDLMKGALNSQGQDLRQLIKSGQFVEADP</sequence>
<organism evidence="2 3">
    <name type="scientific">Paraconiothyrium brasiliense</name>
    <dbReference type="NCBI Taxonomy" id="300254"/>
    <lineage>
        <taxon>Eukaryota</taxon>
        <taxon>Fungi</taxon>
        <taxon>Dikarya</taxon>
        <taxon>Ascomycota</taxon>
        <taxon>Pezizomycotina</taxon>
        <taxon>Dothideomycetes</taxon>
        <taxon>Pleosporomycetidae</taxon>
        <taxon>Pleosporales</taxon>
        <taxon>Massarineae</taxon>
        <taxon>Didymosphaeriaceae</taxon>
        <taxon>Paraconiothyrium</taxon>
    </lineage>
</organism>
<feature type="transmembrane region" description="Helical" evidence="1">
    <location>
        <begin position="59"/>
        <end position="82"/>
    </location>
</feature>
<keyword evidence="1" id="KW-0812">Transmembrane</keyword>
<evidence type="ECO:0000313" key="3">
    <source>
        <dbReference type="Proteomes" id="UP001521785"/>
    </source>
</evidence>
<protein>
    <submittedName>
        <fullName evidence="2">Uncharacterized protein</fullName>
    </submittedName>
</protein>
<keyword evidence="1" id="KW-1133">Transmembrane helix</keyword>
<reference evidence="2 3" key="1">
    <citation type="submission" date="2024-02" db="EMBL/GenBank/DDBJ databases">
        <title>De novo assembly and annotation of 12 fungi associated with fruit tree decline syndrome in Ontario, Canada.</title>
        <authorList>
            <person name="Sulman M."/>
            <person name="Ellouze W."/>
            <person name="Ilyukhin E."/>
        </authorList>
    </citation>
    <scope>NUCLEOTIDE SEQUENCE [LARGE SCALE GENOMIC DNA]</scope>
    <source>
        <strain evidence="2 3">M42-189</strain>
    </source>
</reference>
<comment type="caution">
    <text evidence="2">The sequence shown here is derived from an EMBL/GenBank/DDBJ whole genome shotgun (WGS) entry which is preliminary data.</text>
</comment>
<dbReference type="Proteomes" id="UP001521785">
    <property type="component" value="Unassembled WGS sequence"/>
</dbReference>
<dbReference type="EMBL" id="JAKJXO020000002">
    <property type="protein sequence ID" value="KAL1610591.1"/>
    <property type="molecule type" value="Genomic_DNA"/>
</dbReference>
<evidence type="ECO:0000313" key="2">
    <source>
        <dbReference type="EMBL" id="KAL1610591.1"/>
    </source>
</evidence>
<gene>
    <name evidence="2" type="ORF">SLS60_002261</name>
</gene>
<accession>A0ABR3S1M8</accession>
<name>A0ABR3S1M8_9PLEO</name>
<evidence type="ECO:0000256" key="1">
    <source>
        <dbReference type="SAM" id="Phobius"/>
    </source>
</evidence>
<keyword evidence="3" id="KW-1185">Reference proteome</keyword>
<keyword evidence="1" id="KW-0472">Membrane</keyword>
<proteinExistence type="predicted"/>